<dbReference type="Pfam" id="PF00528">
    <property type="entry name" value="BPD_transp_1"/>
    <property type="match status" value="1"/>
</dbReference>
<dbReference type="PANTHER" id="PTHR42727">
    <property type="entry name" value="PHOSPHATE TRANSPORT SYSTEM PERMEASE PROTEIN"/>
    <property type="match status" value="1"/>
</dbReference>
<dbReference type="SUPFAM" id="SSF101908">
    <property type="entry name" value="Putative isomerase YbhE"/>
    <property type="match status" value="1"/>
</dbReference>
<proteinExistence type="inferred from homology"/>
<feature type="transmembrane region" description="Helical" evidence="5">
    <location>
        <begin position="649"/>
        <end position="669"/>
    </location>
</feature>
<dbReference type="CDD" id="cd06261">
    <property type="entry name" value="TM_PBP2"/>
    <property type="match status" value="1"/>
</dbReference>
<dbReference type="Proteomes" id="UP000664417">
    <property type="component" value="Unassembled WGS sequence"/>
</dbReference>
<evidence type="ECO:0000256" key="1">
    <source>
        <dbReference type="ARBA" id="ARBA00004651"/>
    </source>
</evidence>
<evidence type="ECO:0000256" key="5">
    <source>
        <dbReference type="RuleBase" id="RU363032"/>
    </source>
</evidence>
<keyword evidence="4 5" id="KW-0472">Membrane</keyword>
<evidence type="ECO:0000313" key="7">
    <source>
        <dbReference type="EMBL" id="MBO1319125.1"/>
    </source>
</evidence>
<sequence>MVQPRTSPMFRDQLAARFFTLGGVSVLLSLIVLVGFLLFELLPLFQKASLTFVGRVQLAKEGEVLLHVGADPGLDQVFTIDRRGLLQCHTFLGQDTGLSQLDLAARRTHVSAERVPLVYARQGLDDLVYLLWADGVLQIYRLGFEFSRPGQGPRRYTFVSQSILEVKAENNFQIVDRFAVAYVPRQKLTLVQLDDTGSVSVHHWWLRGTAPRSPFQVQGEMVREQEVVRQSCLALPDALGERPAAPALDPEGRRLYLGDGEGRLAVWDVAQEQAQLLATAGVAVSGGGVKELVLLPGGVSCVVVDGVGGISVWNYLTAGVSAGRLVSIQTMDRAARRSAMVVPIPAGKVFATYGAGEGLRLFSLISREPLLRWDDVPPLTEMYIGQGGASILGLTGDQRLHVWRLAHLQKAFQWRSLFAKIWYEGYPEPSWVWQSSSASSSFQPKLSLVPLIWGSVKGAVFGMLFSFPLAVLCAIYVSFLMHPKWRLWIKPGVELMSAMPTVVIGFFVAMWFSPIVHDDLLGLVGVMIMFPLLIGLALLVLLRSKRGVTGREFLWGMPIFFLALWGAFHLGSYLESHFFSPSFSLWLYERFSVRLEQRNSLVVAFGLGLAVIPLVFTVTEDALSGVPKSLVAAATALGSSRWQTLRYVVLPRAFPGMVVAGLMGFGRVLGETMIVLIASGNTPIISANPLNGMRSLAANMVVEISEASVDSRLYRVLILSAVLLLVVTFVVNTLAALLRMRIKRGHYEY</sequence>
<reference evidence="7" key="1">
    <citation type="submission" date="2021-03" db="EMBL/GenBank/DDBJ databases">
        <authorList>
            <person name="Wang G."/>
        </authorList>
    </citation>
    <scope>NUCLEOTIDE SEQUENCE</scope>
    <source>
        <strain evidence="7">KCTC 12899</strain>
    </source>
</reference>
<evidence type="ECO:0000313" key="8">
    <source>
        <dbReference type="Proteomes" id="UP000664417"/>
    </source>
</evidence>
<dbReference type="Gene3D" id="1.10.3720.10">
    <property type="entry name" value="MetI-like"/>
    <property type="match status" value="1"/>
</dbReference>
<dbReference type="SUPFAM" id="SSF161098">
    <property type="entry name" value="MetI-like"/>
    <property type="match status" value="1"/>
</dbReference>
<gene>
    <name evidence="7" type="ORF">J3U88_11700</name>
</gene>
<dbReference type="InterPro" id="IPR015943">
    <property type="entry name" value="WD40/YVTN_repeat-like_dom_sf"/>
</dbReference>
<feature type="domain" description="ABC transmembrane type-1" evidence="6">
    <location>
        <begin position="452"/>
        <end position="735"/>
    </location>
</feature>
<comment type="similarity">
    <text evidence="5">Belongs to the binding-protein-dependent transport system permease family.</text>
</comment>
<dbReference type="InterPro" id="IPR035906">
    <property type="entry name" value="MetI-like_sf"/>
</dbReference>
<dbReference type="InterPro" id="IPR000515">
    <property type="entry name" value="MetI-like"/>
</dbReference>
<dbReference type="AlphaFoldDB" id="A0A8J7Q4X7"/>
<evidence type="ECO:0000256" key="2">
    <source>
        <dbReference type="ARBA" id="ARBA00022692"/>
    </source>
</evidence>
<feature type="transmembrane region" description="Helical" evidence="5">
    <location>
        <begin position="21"/>
        <end position="45"/>
    </location>
</feature>
<evidence type="ECO:0000259" key="6">
    <source>
        <dbReference type="PROSITE" id="PS50928"/>
    </source>
</evidence>
<accession>A0A8J7Q4X7</accession>
<feature type="transmembrane region" description="Helical" evidence="5">
    <location>
        <begin position="601"/>
        <end position="619"/>
    </location>
</feature>
<dbReference type="GO" id="GO:0055085">
    <property type="term" value="P:transmembrane transport"/>
    <property type="evidence" value="ECO:0007669"/>
    <property type="project" value="InterPro"/>
</dbReference>
<dbReference type="PROSITE" id="PS50928">
    <property type="entry name" value="ABC_TM1"/>
    <property type="match status" value="1"/>
</dbReference>
<evidence type="ECO:0000256" key="3">
    <source>
        <dbReference type="ARBA" id="ARBA00022989"/>
    </source>
</evidence>
<dbReference type="Gene3D" id="2.130.10.10">
    <property type="entry name" value="YVTN repeat-like/Quinoprotein amine dehydrogenase"/>
    <property type="match status" value="1"/>
</dbReference>
<keyword evidence="8" id="KW-1185">Reference proteome</keyword>
<feature type="transmembrane region" description="Helical" evidence="5">
    <location>
        <begin position="520"/>
        <end position="541"/>
    </location>
</feature>
<keyword evidence="2 5" id="KW-0812">Transmembrane</keyword>
<dbReference type="EMBL" id="JAFREP010000008">
    <property type="protein sequence ID" value="MBO1319125.1"/>
    <property type="molecule type" value="Genomic_DNA"/>
</dbReference>
<feature type="transmembrane region" description="Helical" evidence="5">
    <location>
        <begin position="553"/>
        <end position="574"/>
    </location>
</feature>
<protein>
    <submittedName>
        <fullName evidence="7">ABC transporter permease subunit</fullName>
    </submittedName>
</protein>
<comment type="caution">
    <text evidence="7">The sequence shown here is derived from an EMBL/GenBank/DDBJ whole genome shotgun (WGS) entry which is preliminary data.</text>
</comment>
<keyword evidence="5" id="KW-0813">Transport</keyword>
<keyword evidence="3 5" id="KW-1133">Transmembrane helix</keyword>
<dbReference type="PANTHER" id="PTHR42727:SF1">
    <property type="entry name" value="PHOSPHATE TRANSPORT SYSTEM PERMEASE"/>
    <property type="match status" value="1"/>
</dbReference>
<evidence type="ECO:0000256" key="4">
    <source>
        <dbReference type="ARBA" id="ARBA00023136"/>
    </source>
</evidence>
<comment type="subcellular location">
    <subcellularLocation>
        <location evidence="1 5">Cell membrane</location>
        <topology evidence="1 5">Multi-pass membrane protein</topology>
    </subcellularLocation>
</comment>
<feature type="transmembrane region" description="Helical" evidence="5">
    <location>
        <begin position="716"/>
        <end position="738"/>
    </location>
</feature>
<feature type="transmembrane region" description="Helical" evidence="5">
    <location>
        <begin position="459"/>
        <end position="481"/>
    </location>
</feature>
<name>A0A8J7Q4X7_9BACT</name>
<feature type="transmembrane region" description="Helical" evidence="5">
    <location>
        <begin position="493"/>
        <end position="514"/>
    </location>
</feature>
<dbReference type="RefSeq" id="WP_207858944.1">
    <property type="nucleotide sequence ID" value="NZ_JAFREP010000008.1"/>
</dbReference>
<dbReference type="GO" id="GO:0005886">
    <property type="term" value="C:plasma membrane"/>
    <property type="evidence" value="ECO:0007669"/>
    <property type="project" value="UniProtKB-SubCell"/>
</dbReference>
<organism evidence="7 8">
    <name type="scientific">Acanthopleuribacter pedis</name>
    <dbReference type="NCBI Taxonomy" id="442870"/>
    <lineage>
        <taxon>Bacteria</taxon>
        <taxon>Pseudomonadati</taxon>
        <taxon>Acidobacteriota</taxon>
        <taxon>Holophagae</taxon>
        <taxon>Acanthopleuribacterales</taxon>
        <taxon>Acanthopleuribacteraceae</taxon>
        <taxon>Acanthopleuribacter</taxon>
    </lineage>
</organism>